<comment type="subcellular location">
    <subcellularLocation>
        <location evidence="4">Cytoplasm</location>
    </subcellularLocation>
</comment>
<dbReference type="NCBIfam" id="TIGR00125">
    <property type="entry name" value="cyt_tran_rel"/>
    <property type="match status" value="1"/>
</dbReference>
<evidence type="ECO:0000313" key="7">
    <source>
        <dbReference type="Proteomes" id="UP000738826"/>
    </source>
</evidence>
<accession>A0A8J7YZM4</accession>
<comment type="similarity">
    <text evidence="1 4">Belongs to the archaeal NMN adenylyltransferase family.</text>
</comment>
<keyword evidence="2 4" id="KW-0808">Transferase</keyword>
<dbReference type="GO" id="GO:0005524">
    <property type="term" value="F:ATP binding"/>
    <property type="evidence" value="ECO:0007669"/>
    <property type="project" value="UniProtKB-KW"/>
</dbReference>
<dbReference type="PANTHER" id="PTHR21342:SF0">
    <property type="entry name" value="BIFUNCTIONAL NMN ADENYLYLTRANSFERASE_NUDIX HYDROLASE"/>
    <property type="match status" value="1"/>
</dbReference>
<dbReference type="GO" id="GO:0000309">
    <property type="term" value="F:nicotinamide-nucleotide adenylyltransferase activity"/>
    <property type="evidence" value="ECO:0007669"/>
    <property type="project" value="UniProtKB-UniRule"/>
</dbReference>
<evidence type="ECO:0000313" key="6">
    <source>
        <dbReference type="EMBL" id="NCS91913.1"/>
    </source>
</evidence>
<dbReference type="SUPFAM" id="SSF52374">
    <property type="entry name" value="Nucleotidylyl transferase"/>
    <property type="match status" value="1"/>
</dbReference>
<feature type="domain" description="Cytidyltransferase-like" evidence="5">
    <location>
        <begin position="4"/>
        <end position="133"/>
    </location>
</feature>
<name>A0A8J7YZM4_9ARCH</name>
<keyword evidence="4" id="KW-0547">Nucleotide-binding</keyword>
<dbReference type="AlphaFoldDB" id="A0A8J7YZM4"/>
<keyword evidence="4" id="KW-0662">Pyridine nucleotide biosynthesis</keyword>
<evidence type="ECO:0000256" key="3">
    <source>
        <dbReference type="ARBA" id="ARBA00022695"/>
    </source>
</evidence>
<dbReference type="GO" id="GO:0009435">
    <property type="term" value="P:NAD+ biosynthetic process"/>
    <property type="evidence" value="ECO:0007669"/>
    <property type="project" value="UniProtKB-UniRule"/>
</dbReference>
<keyword evidence="3 4" id="KW-0548">Nucleotidyltransferase</keyword>
<proteinExistence type="inferred from homology"/>
<dbReference type="NCBIfam" id="NF002243">
    <property type="entry name" value="PRK01153.1"/>
    <property type="match status" value="1"/>
</dbReference>
<dbReference type="UniPathway" id="UPA00253">
    <property type="reaction ID" value="UER00600"/>
</dbReference>
<dbReference type="EMBL" id="JAACQH010000128">
    <property type="protein sequence ID" value="NCS91913.1"/>
    <property type="molecule type" value="Genomic_DNA"/>
</dbReference>
<reference evidence="6" key="1">
    <citation type="submission" date="2019-11" db="EMBL/GenBank/DDBJ databases">
        <title>Lipid analysis of CO2-rich subsurface aquifers suggests an autotrophy-based deep biosphere with lysolipids enriched in CPR bacteria.</title>
        <authorList>
            <person name="Probst A.J."/>
            <person name="Elling F.J."/>
            <person name="Castelle C.J."/>
            <person name="Zhu Q."/>
            <person name="Elvert M."/>
            <person name="Birarda G."/>
            <person name="Holman H.-Y."/>
            <person name="Lane K.R."/>
            <person name="Ladd B."/>
            <person name="Ryan M.C."/>
            <person name="Woyke T."/>
            <person name="Hinrichs K.-U."/>
            <person name="Banfield J.F."/>
        </authorList>
    </citation>
    <scope>NUCLEOTIDE SEQUENCE</scope>
    <source>
        <strain evidence="6">CG_2015-04_33_537</strain>
    </source>
</reference>
<comment type="pathway">
    <text evidence="4">Cofactor biosynthesis; NAD(+) biosynthesis; NAD(+) from nicotinamide D-ribonucleotide: step 1/1.</text>
</comment>
<dbReference type="Pfam" id="PF01467">
    <property type="entry name" value="CTP_transf_like"/>
    <property type="match status" value="1"/>
</dbReference>
<dbReference type="InterPro" id="IPR006418">
    <property type="entry name" value="NMN_Atrans_arc"/>
</dbReference>
<protein>
    <recommendedName>
        <fullName evidence="4">Nicotinamide-nucleotide adenylyltransferase</fullName>
        <ecNumber evidence="4">2.7.7.1</ecNumber>
    </recommendedName>
    <alternativeName>
        <fullName evidence="4">NAD(+) diphosphorylase</fullName>
    </alternativeName>
    <alternativeName>
        <fullName evidence="4">NAD(+) pyrophosphorylase</fullName>
    </alternativeName>
    <alternativeName>
        <fullName evidence="4">NMN adenylyltransferase</fullName>
    </alternativeName>
</protein>
<dbReference type="EC" id="2.7.7.1" evidence="4"/>
<gene>
    <name evidence="6" type="ORF">GW779_05885</name>
</gene>
<dbReference type="InterPro" id="IPR014729">
    <property type="entry name" value="Rossmann-like_a/b/a_fold"/>
</dbReference>
<dbReference type="InterPro" id="IPR004821">
    <property type="entry name" value="Cyt_trans-like"/>
</dbReference>
<dbReference type="HAMAP" id="MF_00243">
    <property type="entry name" value="NMN_adenylyltr"/>
    <property type="match status" value="1"/>
</dbReference>
<keyword evidence="4" id="KW-0067">ATP-binding</keyword>
<evidence type="ECO:0000256" key="1">
    <source>
        <dbReference type="ARBA" id="ARBA00010124"/>
    </source>
</evidence>
<keyword evidence="4" id="KW-0520">NAD</keyword>
<evidence type="ECO:0000256" key="4">
    <source>
        <dbReference type="HAMAP-Rule" id="MF_00243"/>
    </source>
</evidence>
<evidence type="ECO:0000256" key="2">
    <source>
        <dbReference type="ARBA" id="ARBA00022679"/>
    </source>
</evidence>
<dbReference type="Gene3D" id="3.40.50.620">
    <property type="entry name" value="HUPs"/>
    <property type="match status" value="1"/>
</dbReference>
<dbReference type="Proteomes" id="UP000738826">
    <property type="component" value="Unassembled WGS sequence"/>
</dbReference>
<dbReference type="GO" id="GO:0005737">
    <property type="term" value="C:cytoplasm"/>
    <property type="evidence" value="ECO:0007669"/>
    <property type="project" value="UniProtKB-SubCell"/>
</dbReference>
<organism evidence="6 7">
    <name type="scientific">Candidatus Altarchaeum hamiconexum</name>
    <dbReference type="NCBI Taxonomy" id="1803513"/>
    <lineage>
        <taxon>Archaea</taxon>
        <taxon>Candidatus Altarchaeota</taxon>
        <taxon>Candidatus Altiarchaeia</taxon>
        <taxon>Candidatus Altarchaeales</taxon>
        <taxon>Candidatus Altarchaeaceae</taxon>
        <taxon>Candidatus Altarchaeum</taxon>
    </lineage>
</organism>
<sequence length="182" mass="21121">MRALFVGRFQPLHPGHIKAIIEISKKYEVIVVVGSAQENYTAKNPFTAGERAEMIIREENFKNLNLNVIPVSDINNHTIWVKYIISLLPKFDIVYTRNPLTKILFEKEGFEVTAQKIYTDEYGKIYSGTNIRNEILNKHENIWKKMISESAYKFIKEIKGDERIINLSDSNKQESHSGKYIV</sequence>
<keyword evidence="4" id="KW-0963">Cytoplasm</keyword>
<comment type="catalytic activity">
    <reaction evidence="4">
        <text>beta-nicotinamide D-ribonucleotide + ATP + H(+) = diphosphate + NAD(+)</text>
        <dbReference type="Rhea" id="RHEA:21360"/>
        <dbReference type="ChEBI" id="CHEBI:14649"/>
        <dbReference type="ChEBI" id="CHEBI:15378"/>
        <dbReference type="ChEBI" id="CHEBI:30616"/>
        <dbReference type="ChEBI" id="CHEBI:33019"/>
        <dbReference type="ChEBI" id="CHEBI:57540"/>
        <dbReference type="EC" id="2.7.7.1"/>
    </reaction>
</comment>
<evidence type="ECO:0000259" key="5">
    <source>
        <dbReference type="Pfam" id="PF01467"/>
    </source>
</evidence>
<comment type="caution">
    <text evidence="6">The sequence shown here is derived from an EMBL/GenBank/DDBJ whole genome shotgun (WGS) entry which is preliminary data.</text>
</comment>
<dbReference type="PANTHER" id="PTHR21342">
    <property type="entry name" value="PHOSPHOPANTETHEINE ADENYLYLTRANSFERASE"/>
    <property type="match status" value="1"/>
</dbReference>